<evidence type="ECO:0000256" key="1">
    <source>
        <dbReference type="ARBA" id="ARBA00004651"/>
    </source>
</evidence>
<dbReference type="PANTHER" id="PTHR32361:SF28">
    <property type="entry name" value="FRP1P"/>
    <property type="match status" value="1"/>
</dbReference>
<dbReference type="InterPro" id="IPR017938">
    <property type="entry name" value="Riboflavin_synthase-like_b-brl"/>
</dbReference>
<dbReference type="EC" id="1.16.1.9" evidence="3"/>
<dbReference type="GO" id="GO:0006826">
    <property type="term" value="P:iron ion transport"/>
    <property type="evidence" value="ECO:0007669"/>
    <property type="project" value="TreeGrafter"/>
</dbReference>
<dbReference type="InterPro" id="IPR051410">
    <property type="entry name" value="Ferric/Cupric_Reductase"/>
</dbReference>
<keyword evidence="8 14" id="KW-1133">Transmembrane helix</keyword>
<evidence type="ECO:0000256" key="11">
    <source>
        <dbReference type="ARBA" id="ARBA00023136"/>
    </source>
</evidence>
<accession>A0A4Y8DE11</accession>
<evidence type="ECO:0000256" key="6">
    <source>
        <dbReference type="ARBA" id="ARBA00022692"/>
    </source>
</evidence>
<sequence>MSWPYRIKFPTPEEKIQSRILLDRYGLYAQLSIFIPVILYNVYRLAIWVYSERQRSKVDYNALPSSPTSKKKRTSRSAEWKRKIRSVVWWLGGEVGVVGGLVGIFLLGLFVYWSLWEFLPSRACKEQQISHLSRFEIASGLPPPHDLNVSSQMERVSEIHSAVKVLLSRFGIVAASQFPAHYALSMKSLYSPLSVLFRSSHEQLNTWHRISGRVIWTLLACHASWYANGWIQIGVLYMKITTPIIIYGILSFWLINLLIVTSLPIVRRWSYRVFFTIHLFVAITIIPLLFFHATALRIYILEALALFVIDLGIRKFNTVKAFATIKPVPETSLVEVTIPVTPSKISQFQYAPGQHVYLSIPPSSVPKSTGYNRHLYELLYNPFTVASVSDSPSPQITLTMRTLNGPTTSALSSLSHLSKARPPLNIEGPYGTSRKFPNLAEKFDRVLLVAGGVGATFTLPIYRAVKQEMENEGRIGSHVRMIWVMRDAAESSWALSSSPQNENSEAKIGNNQGLELYITSPRASPSTSTSSFGEPGNVEMHSLASPSSNTKYSRPDLRAIVDGTFCQGLEEKVAVLVCGPTGMARELREHVGKWVEKGREVWWHDEGFGW</sequence>
<name>A0A4Y8DE11_9HELO</name>
<comment type="catalytic activity">
    <reaction evidence="12">
        <text>2 a Fe(II)-siderophore + NADP(+) + H(+) = 2 a Fe(III)-siderophore + NADPH</text>
        <dbReference type="Rhea" id="RHEA:28795"/>
        <dbReference type="Rhea" id="RHEA-COMP:11342"/>
        <dbReference type="Rhea" id="RHEA-COMP:11344"/>
        <dbReference type="ChEBI" id="CHEBI:15378"/>
        <dbReference type="ChEBI" id="CHEBI:29033"/>
        <dbReference type="ChEBI" id="CHEBI:29034"/>
        <dbReference type="ChEBI" id="CHEBI:57783"/>
        <dbReference type="ChEBI" id="CHEBI:58349"/>
        <dbReference type="EC" id="1.16.1.9"/>
    </reaction>
</comment>
<comment type="caution">
    <text evidence="16">The sequence shown here is derived from an EMBL/GenBank/DDBJ whole genome shotgun (WGS) entry which is preliminary data.</text>
</comment>
<evidence type="ECO:0000256" key="4">
    <source>
        <dbReference type="ARBA" id="ARBA00022448"/>
    </source>
</evidence>
<evidence type="ECO:0000256" key="8">
    <source>
        <dbReference type="ARBA" id="ARBA00022989"/>
    </source>
</evidence>
<feature type="compositionally biased region" description="Low complexity" evidence="13">
    <location>
        <begin position="520"/>
        <end position="531"/>
    </location>
</feature>
<dbReference type="SFLD" id="SFLDS00052">
    <property type="entry name" value="Ferric_Reductase_Domain"/>
    <property type="match status" value="1"/>
</dbReference>
<feature type="transmembrane region" description="Helical" evidence="14">
    <location>
        <begin position="25"/>
        <end position="43"/>
    </location>
</feature>
<dbReference type="Pfam" id="PF08030">
    <property type="entry name" value="NAD_binding_6"/>
    <property type="match status" value="1"/>
</dbReference>
<dbReference type="InterPro" id="IPR017927">
    <property type="entry name" value="FAD-bd_FR_type"/>
</dbReference>
<evidence type="ECO:0000256" key="12">
    <source>
        <dbReference type="ARBA" id="ARBA00048483"/>
    </source>
</evidence>
<feature type="region of interest" description="Disordered" evidence="13">
    <location>
        <begin position="520"/>
        <end position="551"/>
    </location>
</feature>
<comment type="similarity">
    <text evidence="2">Belongs to the ferric reductase (FRE) family.</text>
</comment>
<dbReference type="InterPro" id="IPR013112">
    <property type="entry name" value="FAD-bd_8"/>
</dbReference>
<dbReference type="Pfam" id="PF01794">
    <property type="entry name" value="Ferric_reduct"/>
    <property type="match status" value="1"/>
</dbReference>
<organism evidence="16 17">
    <name type="scientific">Botryotinia calthae</name>
    <dbReference type="NCBI Taxonomy" id="38488"/>
    <lineage>
        <taxon>Eukaryota</taxon>
        <taxon>Fungi</taxon>
        <taxon>Dikarya</taxon>
        <taxon>Ascomycota</taxon>
        <taxon>Pezizomycotina</taxon>
        <taxon>Leotiomycetes</taxon>
        <taxon>Helotiales</taxon>
        <taxon>Sclerotiniaceae</taxon>
        <taxon>Botryotinia</taxon>
    </lineage>
</organism>
<dbReference type="EMBL" id="PHWZ01000045">
    <property type="protein sequence ID" value="TEY78813.1"/>
    <property type="molecule type" value="Genomic_DNA"/>
</dbReference>
<keyword evidence="17" id="KW-1185">Reference proteome</keyword>
<dbReference type="GO" id="GO:0006879">
    <property type="term" value="P:intracellular iron ion homeostasis"/>
    <property type="evidence" value="ECO:0007669"/>
    <property type="project" value="TreeGrafter"/>
</dbReference>
<dbReference type="SUPFAM" id="SSF63380">
    <property type="entry name" value="Riboflavin synthase domain-like"/>
    <property type="match status" value="1"/>
</dbReference>
<gene>
    <name evidence="16" type="ORF">BOTCAL_0045g00300</name>
</gene>
<protein>
    <recommendedName>
        <fullName evidence="3">ferric-chelate reductase (NADPH)</fullName>
        <ecNumber evidence="3">1.16.1.9</ecNumber>
    </recommendedName>
</protein>
<keyword evidence="5" id="KW-1003">Cell membrane</keyword>
<dbReference type="AlphaFoldDB" id="A0A4Y8DE11"/>
<proteinExistence type="inferred from homology"/>
<dbReference type="InterPro" id="IPR013130">
    <property type="entry name" value="Fe3_Rdtase_TM_dom"/>
</dbReference>
<feature type="transmembrane region" description="Helical" evidence="14">
    <location>
        <begin position="273"/>
        <end position="290"/>
    </location>
</feature>
<dbReference type="PROSITE" id="PS51384">
    <property type="entry name" value="FAD_FR"/>
    <property type="match status" value="1"/>
</dbReference>
<dbReference type="Proteomes" id="UP000297299">
    <property type="component" value="Unassembled WGS sequence"/>
</dbReference>
<keyword evidence="9" id="KW-0560">Oxidoreductase</keyword>
<dbReference type="Gene3D" id="3.40.50.80">
    <property type="entry name" value="Nucleotide-binding domain of ferredoxin-NADP reductase (FNR) module"/>
    <property type="match status" value="1"/>
</dbReference>
<evidence type="ECO:0000313" key="16">
    <source>
        <dbReference type="EMBL" id="TEY78813.1"/>
    </source>
</evidence>
<dbReference type="GO" id="GO:0052851">
    <property type="term" value="F:ferric-chelate reductase (NADPH) activity"/>
    <property type="evidence" value="ECO:0007669"/>
    <property type="project" value="UniProtKB-EC"/>
</dbReference>
<dbReference type="STRING" id="38488.A0A4Y8DE11"/>
<keyword evidence="6 14" id="KW-0812">Transmembrane</keyword>
<dbReference type="SFLD" id="SFLDG01168">
    <property type="entry name" value="Ferric_reductase_subgroup_(FRE"/>
    <property type="match status" value="1"/>
</dbReference>
<keyword evidence="10" id="KW-0406">Ion transport</keyword>
<keyword evidence="7" id="KW-0249">Electron transport</keyword>
<keyword evidence="4" id="KW-0813">Transport</keyword>
<feature type="transmembrane region" description="Helical" evidence="14">
    <location>
        <begin position="87"/>
        <end position="113"/>
    </location>
</feature>
<evidence type="ECO:0000256" key="9">
    <source>
        <dbReference type="ARBA" id="ARBA00023002"/>
    </source>
</evidence>
<dbReference type="GO" id="GO:0015677">
    <property type="term" value="P:copper ion import"/>
    <property type="evidence" value="ECO:0007669"/>
    <property type="project" value="TreeGrafter"/>
</dbReference>
<dbReference type="CDD" id="cd06186">
    <property type="entry name" value="NOX_Duox_like_FAD_NADP"/>
    <property type="match status" value="1"/>
</dbReference>
<evidence type="ECO:0000256" key="5">
    <source>
        <dbReference type="ARBA" id="ARBA00022475"/>
    </source>
</evidence>
<dbReference type="OrthoDB" id="10006946at2759"/>
<evidence type="ECO:0000259" key="15">
    <source>
        <dbReference type="PROSITE" id="PS51384"/>
    </source>
</evidence>
<evidence type="ECO:0000256" key="7">
    <source>
        <dbReference type="ARBA" id="ARBA00022982"/>
    </source>
</evidence>
<dbReference type="GO" id="GO:0005886">
    <property type="term" value="C:plasma membrane"/>
    <property type="evidence" value="ECO:0007669"/>
    <property type="project" value="UniProtKB-SubCell"/>
</dbReference>
<dbReference type="Pfam" id="PF08022">
    <property type="entry name" value="FAD_binding_8"/>
    <property type="match status" value="1"/>
</dbReference>
<evidence type="ECO:0000256" key="13">
    <source>
        <dbReference type="SAM" id="MobiDB-lite"/>
    </source>
</evidence>
<dbReference type="InterPro" id="IPR039261">
    <property type="entry name" value="FNR_nucleotide-bd"/>
</dbReference>
<evidence type="ECO:0000313" key="17">
    <source>
        <dbReference type="Proteomes" id="UP000297299"/>
    </source>
</evidence>
<comment type="subcellular location">
    <subcellularLocation>
        <location evidence="1">Cell membrane</location>
        <topology evidence="1">Multi-pass membrane protein</topology>
    </subcellularLocation>
</comment>
<keyword evidence="11 14" id="KW-0472">Membrane</keyword>
<evidence type="ECO:0000256" key="2">
    <source>
        <dbReference type="ARBA" id="ARBA00006278"/>
    </source>
</evidence>
<feature type="transmembrane region" description="Helical" evidence="14">
    <location>
        <begin position="244"/>
        <end position="266"/>
    </location>
</feature>
<dbReference type="InterPro" id="IPR013121">
    <property type="entry name" value="Fe_red_NAD-bd_6"/>
</dbReference>
<reference evidence="16 17" key="1">
    <citation type="submission" date="2017-11" db="EMBL/GenBank/DDBJ databases">
        <title>Comparative genomics of Botrytis spp.</title>
        <authorList>
            <person name="Valero-Jimenez C.A."/>
            <person name="Tapia P."/>
            <person name="Veloso J."/>
            <person name="Silva-Moreno E."/>
            <person name="Staats M."/>
            <person name="Valdes J.H."/>
            <person name="Van Kan J.A.L."/>
        </authorList>
    </citation>
    <scope>NUCLEOTIDE SEQUENCE [LARGE SCALE GENOMIC DNA]</scope>
    <source>
        <strain evidence="16 17">MUCL2830</strain>
    </source>
</reference>
<evidence type="ECO:0000256" key="14">
    <source>
        <dbReference type="SAM" id="Phobius"/>
    </source>
</evidence>
<evidence type="ECO:0000256" key="3">
    <source>
        <dbReference type="ARBA" id="ARBA00012668"/>
    </source>
</evidence>
<dbReference type="PANTHER" id="PTHR32361">
    <property type="entry name" value="FERRIC/CUPRIC REDUCTASE TRANSMEMBRANE COMPONENT"/>
    <property type="match status" value="1"/>
</dbReference>
<evidence type="ECO:0000256" key="10">
    <source>
        <dbReference type="ARBA" id="ARBA00023065"/>
    </source>
</evidence>
<dbReference type="SUPFAM" id="SSF52343">
    <property type="entry name" value="Ferredoxin reductase-like, C-terminal NADP-linked domain"/>
    <property type="match status" value="1"/>
</dbReference>
<feature type="domain" description="FAD-binding FR-type" evidence="15">
    <location>
        <begin position="312"/>
        <end position="436"/>
    </location>
</feature>